<dbReference type="Proteomes" id="UP000001555">
    <property type="component" value="Unassembled WGS sequence"/>
</dbReference>
<proteinExistence type="predicted"/>
<dbReference type="VEuPathDB" id="VectorBase:ISCW015981"/>
<keyword evidence="3" id="KW-0732">Signal</keyword>
<evidence type="ECO:0000256" key="3">
    <source>
        <dbReference type="SAM" id="SignalP"/>
    </source>
</evidence>
<feature type="compositionally biased region" description="Polar residues" evidence="2">
    <location>
        <begin position="403"/>
        <end position="413"/>
    </location>
</feature>
<feature type="compositionally biased region" description="Low complexity" evidence="2">
    <location>
        <begin position="153"/>
        <end position="162"/>
    </location>
</feature>
<feature type="region of interest" description="Disordered" evidence="2">
    <location>
        <begin position="200"/>
        <end position="298"/>
    </location>
</feature>
<dbReference type="VEuPathDB" id="VectorBase:ISCI015981"/>
<evidence type="ECO:0000313" key="6">
    <source>
        <dbReference type="Proteomes" id="UP000001555"/>
    </source>
</evidence>
<dbReference type="EnsemblMetazoa" id="ISCW015981-RA">
    <property type="protein sequence ID" value="ISCW015981-PA"/>
    <property type="gene ID" value="ISCW015981"/>
</dbReference>
<evidence type="ECO:0000313" key="5">
    <source>
        <dbReference type="EnsemblMetazoa" id="ISCW015981-PA"/>
    </source>
</evidence>
<dbReference type="EMBL" id="ABJB010970695">
    <property type="status" value="NOT_ANNOTATED_CDS"/>
    <property type="molecule type" value="Genomic_DNA"/>
</dbReference>
<dbReference type="EMBL" id="DS612682">
    <property type="protein sequence ID" value="EEC00148.1"/>
    <property type="molecule type" value="Genomic_DNA"/>
</dbReference>
<feature type="chain" id="PRO_5014567866" evidence="3">
    <location>
        <begin position="20"/>
        <end position="436"/>
    </location>
</feature>
<dbReference type="AlphaFoldDB" id="B7P0M6"/>
<protein>
    <submittedName>
        <fullName evidence="4 5">Uncharacterized protein</fullName>
    </submittedName>
</protein>
<dbReference type="PaxDb" id="6945-B7P0M6"/>
<evidence type="ECO:0000313" key="4">
    <source>
        <dbReference type="EMBL" id="EEC00148.1"/>
    </source>
</evidence>
<gene>
    <name evidence="4" type="ORF">IscW_ISCW015981</name>
</gene>
<accession>B7P0M6</accession>
<dbReference type="PROSITE" id="PS51155">
    <property type="entry name" value="CHIT_BIND_RR_2"/>
    <property type="match status" value="1"/>
</dbReference>
<dbReference type="InterPro" id="IPR000618">
    <property type="entry name" value="Insect_cuticle"/>
</dbReference>
<feature type="region of interest" description="Disordered" evidence="2">
    <location>
        <begin position="395"/>
        <end position="414"/>
    </location>
</feature>
<organism>
    <name type="scientific">Ixodes scapularis</name>
    <name type="common">Black-legged tick</name>
    <name type="synonym">Deer tick</name>
    <dbReference type="NCBI Taxonomy" id="6945"/>
    <lineage>
        <taxon>Eukaryota</taxon>
        <taxon>Metazoa</taxon>
        <taxon>Ecdysozoa</taxon>
        <taxon>Arthropoda</taxon>
        <taxon>Chelicerata</taxon>
        <taxon>Arachnida</taxon>
        <taxon>Acari</taxon>
        <taxon>Parasitiformes</taxon>
        <taxon>Ixodida</taxon>
        <taxon>Ixodoidea</taxon>
        <taxon>Ixodidae</taxon>
        <taxon>Ixodinae</taxon>
        <taxon>Ixodes</taxon>
    </lineage>
</organism>
<dbReference type="OrthoDB" id="7255276at2759"/>
<dbReference type="HOGENOM" id="CLU_628953_0_0_1"/>
<dbReference type="PRINTS" id="PR00947">
    <property type="entry name" value="CUTICLE"/>
</dbReference>
<feature type="region of interest" description="Disordered" evidence="2">
    <location>
        <begin position="140"/>
        <end position="162"/>
    </location>
</feature>
<dbReference type="GO" id="GO:0008010">
    <property type="term" value="F:structural constituent of chitin-based larval cuticle"/>
    <property type="evidence" value="ECO:0000318"/>
    <property type="project" value="GO_Central"/>
</dbReference>
<reference evidence="5" key="2">
    <citation type="submission" date="2020-05" db="UniProtKB">
        <authorList>
            <consortium name="EnsemblMetazoa"/>
        </authorList>
    </citation>
    <scope>IDENTIFICATION</scope>
    <source>
        <strain evidence="5">wikel</strain>
    </source>
</reference>
<keyword evidence="1" id="KW-0193">Cuticle</keyword>
<keyword evidence="6" id="KW-1185">Reference proteome</keyword>
<sequence>MTVALCWLATLTHGQPSQSAPLYRQPQPERPRASERPSPYFYPPAPVHYVNIGEKLDGDYKFGYDTGSGPAGQSYREEFRLPDGSVKGSYGYIDSRGHMRKVHYTAGKSGFIILKDERIVDKKSSTSAPKAPLVQYHVTTPPRPEYTTEEPEPVVQQTVAPVQQESRQLERQYVAAPVVLQKSAQELQAEYNRNLLAASSTVPRQQYASPEGAEQGEPLDQPPKPAPRPRQQRRRKRPKTVTSTTEAPPRDIEVQRPTQDQRQQFRNFGTSPGQPQPTVASQPQYSNQGVSVAQPQSGVSVQPQYTTFGAQGAQRPSTVPDFGNLGNVQQSYDPYQQFNGGFQLPNTLFSPVQQSSQQLDNPYQYTVSNPFQAQFGGPYQPQYSNLQSFPQYQTTAGRGLGSLQDSSARSYRATNPPVIDRTLLSYDIGVPVGSKS</sequence>
<evidence type="ECO:0000256" key="2">
    <source>
        <dbReference type="SAM" id="MobiDB-lite"/>
    </source>
</evidence>
<dbReference type="InParanoid" id="B7P0M6"/>
<evidence type="ECO:0000256" key="1">
    <source>
        <dbReference type="PROSITE-ProRule" id="PRU00497"/>
    </source>
</evidence>
<feature type="compositionally biased region" description="Polar residues" evidence="2">
    <location>
        <begin position="256"/>
        <end position="298"/>
    </location>
</feature>
<dbReference type="GO" id="GO:0062129">
    <property type="term" value="C:chitin-based extracellular matrix"/>
    <property type="evidence" value="ECO:0000318"/>
    <property type="project" value="GO_Central"/>
</dbReference>
<dbReference type="VEuPathDB" id="VectorBase:ISCP_030003"/>
<dbReference type="VEuPathDB" id="VectorBase:ISCP_015182"/>
<name>B7P0M6_IXOSC</name>
<dbReference type="Pfam" id="PF00379">
    <property type="entry name" value="Chitin_bind_4"/>
    <property type="match status" value="1"/>
</dbReference>
<reference evidence="4 6" key="1">
    <citation type="submission" date="2008-03" db="EMBL/GenBank/DDBJ databases">
        <title>Annotation of Ixodes scapularis.</title>
        <authorList>
            <consortium name="Ixodes scapularis Genome Project Consortium"/>
            <person name="Caler E."/>
            <person name="Hannick L.I."/>
            <person name="Bidwell S."/>
            <person name="Joardar V."/>
            <person name="Thiagarajan M."/>
            <person name="Amedeo P."/>
            <person name="Galinsky K.J."/>
            <person name="Schobel S."/>
            <person name="Inman J."/>
            <person name="Hostetler J."/>
            <person name="Miller J."/>
            <person name="Hammond M."/>
            <person name="Megy K."/>
            <person name="Lawson D."/>
            <person name="Kodira C."/>
            <person name="Sutton G."/>
            <person name="Meyer J."/>
            <person name="Hill C.A."/>
            <person name="Birren B."/>
            <person name="Nene V."/>
            <person name="Collins F."/>
            <person name="Alarcon-Chaidez F."/>
            <person name="Wikel S."/>
            <person name="Strausberg R."/>
        </authorList>
    </citation>
    <scope>NUCLEOTIDE SEQUENCE [LARGE SCALE GENOMIC DNA]</scope>
    <source>
        <strain evidence="6">Wikel</strain>
        <strain evidence="4">Wikel colony</strain>
    </source>
</reference>
<feature type="region of interest" description="Disordered" evidence="2">
    <location>
        <begin position="16"/>
        <end position="40"/>
    </location>
</feature>
<feature type="compositionally biased region" description="Basic residues" evidence="2">
    <location>
        <begin position="230"/>
        <end position="239"/>
    </location>
</feature>
<feature type="signal peptide" evidence="3">
    <location>
        <begin position="1"/>
        <end position="19"/>
    </location>
</feature>